<feature type="chain" id="PRO_5040948010" evidence="3">
    <location>
        <begin position="23"/>
        <end position="630"/>
    </location>
</feature>
<dbReference type="InterPro" id="IPR036465">
    <property type="entry name" value="vWFA_dom_sf"/>
</dbReference>
<dbReference type="EMBL" id="JAKMUT010000003">
    <property type="protein sequence ID" value="MCZ9289347.1"/>
    <property type="molecule type" value="Genomic_DNA"/>
</dbReference>
<reference evidence="5" key="1">
    <citation type="submission" date="2022-02" db="EMBL/GenBank/DDBJ databases">
        <title>Corynebacterium sp. from urogenital microbiome.</title>
        <authorList>
            <person name="Cappelli E.A."/>
            <person name="Ribeiro T.G."/>
            <person name="Peixe L."/>
        </authorList>
    </citation>
    <scope>NUCLEOTIDE SEQUENCE</scope>
    <source>
        <strain evidence="5">C8Ua_174</strain>
    </source>
</reference>
<dbReference type="RefSeq" id="WP_269944268.1">
    <property type="nucleotide sequence ID" value="NZ_JAKMUT010000003.1"/>
</dbReference>
<comment type="caution">
    <text evidence="5">The sequence shown here is derived from an EMBL/GenBank/DDBJ whole genome shotgun (WGS) entry which is preliminary data.</text>
</comment>
<dbReference type="Gene3D" id="3.40.50.410">
    <property type="entry name" value="von Willebrand factor, type A domain"/>
    <property type="match status" value="1"/>
</dbReference>
<proteinExistence type="predicted"/>
<evidence type="ECO:0000313" key="6">
    <source>
        <dbReference type="Proteomes" id="UP001146469"/>
    </source>
</evidence>
<feature type="signal peptide" evidence="3">
    <location>
        <begin position="1"/>
        <end position="22"/>
    </location>
</feature>
<evidence type="ECO:0000256" key="1">
    <source>
        <dbReference type="SAM" id="MobiDB-lite"/>
    </source>
</evidence>
<protein>
    <submittedName>
        <fullName evidence="5">VWA domain-containing protein</fullName>
    </submittedName>
</protein>
<keyword evidence="2" id="KW-1133">Transmembrane helix</keyword>
<dbReference type="Pfam" id="PF13519">
    <property type="entry name" value="VWA_2"/>
    <property type="match status" value="1"/>
</dbReference>
<dbReference type="SUPFAM" id="SSF53300">
    <property type="entry name" value="vWA-like"/>
    <property type="match status" value="1"/>
</dbReference>
<evidence type="ECO:0000259" key="4">
    <source>
        <dbReference type="SMART" id="SM00327"/>
    </source>
</evidence>
<evidence type="ECO:0000256" key="3">
    <source>
        <dbReference type="SAM" id="SignalP"/>
    </source>
</evidence>
<feature type="region of interest" description="Disordered" evidence="1">
    <location>
        <begin position="387"/>
        <end position="423"/>
    </location>
</feature>
<organism evidence="5 6">
    <name type="scientific">Corynebacterium evansiae</name>
    <dbReference type="NCBI Taxonomy" id="2913499"/>
    <lineage>
        <taxon>Bacteria</taxon>
        <taxon>Bacillati</taxon>
        <taxon>Actinomycetota</taxon>
        <taxon>Actinomycetes</taxon>
        <taxon>Mycobacteriales</taxon>
        <taxon>Corynebacteriaceae</taxon>
        <taxon>Corynebacterium</taxon>
    </lineage>
</organism>
<feature type="compositionally biased region" description="Polar residues" evidence="1">
    <location>
        <begin position="409"/>
        <end position="423"/>
    </location>
</feature>
<feature type="domain" description="VWFA" evidence="4">
    <location>
        <begin position="43"/>
        <end position="231"/>
    </location>
</feature>
<dbReference type="SMART" id="SM00327">
    <property type="entry name" value="VWA"/>
    <property type="match status" value="1"/>
</dbReference>
<keyword evidence="3" id="KW-0732">Signal</keyword>
<keyword evidence="6" id="KW-1185">Reference proteome</keyword>
<dbReference type="AlphaFoldDB" id="A0A9X3LJM1"/>
<keyword evidence="2" id="KW-0472">Membrane</keyword>
<dbReference type="Proteomes" id="UP001146469">
    <property type="component" value="Unassembled WGS sequence"/>
</dbReference>
<dbReference type="InterPro" id="IPR002035">
    <property type="entry name" value="VWF_A"/>
</dbReference>
<accession>A0A9X3LJM1</accession>
<feature type="compositionally biased region" description="Pro residues" evidence="1">
    <location>
        <begin position="570"/>
        <end position="580"/>
    </location>
</feature>
<evidence type="ECO:0000313" key="5">
    <source>
        <dbReference type="EMBL" id="MCZ9289347.1"/>
    </source>
</evidence>
<feature type="region of interest" description="Disordered" evidence="1">
    <location>
        <begin position="23"/>
        <end position="43"/>
    </location>
</feature>
<feature type="transmembrane region" description="Helical" evidence="2">
    <location>
        <begin position="604"/>
        <end position="624"/>
    </location>
</feature>
<evidence type="ECO:0000256" key="2">
    <source>
        <dbReference type="SAM" id="Phobius"/>
    </source>
</evidence>
<feature type="region of interest" description="Disordered" evidence="1">
    <location>
        <begin position="560"/>
        <end position="595"/>
    </location>
</feature>
<name>A0A9X3LJM1_9CORY</name>
<gene>
    <name evidence="5" type="ORF">L8V00_03875</name>
</gene>
<keyword evidence="2" id="KW-0812">Transmembrane</keyword>
<sequence length="630" mass="67761">MALLAFLTVLALVPTLAVDAQAQDKDSAGQHGGSGQRRGDGTDSQVAIIVDASRHMTEKSSGSGSETRMDVAKKAANETAKAVADRSETMVLGYGSEVAKAPENENSGCLDITSLSPLGDNKASDLEGDINKLQPKGYAPITNALKQAQREMDFSKKRSIVLISSGIDTCPHPPACEHAETSYNDPMETIHTIGVDADDKGKKVLECIAKASGGTYSDADNIQDLLVELIDVKGRVPNYGTPSGTPVQLADNPDNGFYLGEGLYQSSLPSPPKGKEKGDEKWFSISVPDNTQGRIAITPIPLGFEGGNWIKYGTEAEVRNDSCEYRETYEDYYIWPAPPSAENITITPDQSCDSTKYRIKISGIGDLHDTELPVEILVGFEPIASESEAGPKYGSGVPEDGDKIEIPDTSPQPTPGGTSYATAPEITKSTVSDTLVPGEMKFYRMNVDWGQRPVAEVEFDKNEEPGSRTRRGNLYIASPRRAITSRPLSDELEENAPVTVQAVNTPYVYYLNREGAEQDWRTADAGQWYFVVSLEGYNDNGKPNKEVEFRLSAAVEGERADGPAWRQPLEPGPAPSPEPPSSTGADGSAPQAKDIDNAPQSQTIMYAGLGLLAIVLIAGGAVYFTTVRRK</sequence>